<evidence type="ECO:0000313" key="3">
    <source>
        <dbReference type="Proteomes" id="UP000067708"/>
    </source>
</evidence>
<feature type="transmembrane region" description="Helical" evidence="1">
    <location>
        <begin position="12"/>
        <end position="33"/>
    </location>
</feature>
<dbReference type="EMBL" id="CP007490">
    <property type="protein sequence ID" value="AIC47560.1"/>
    <property type="molecule type" value="Genomic_DNA"/>
</dbReference>
<protein>
    <recommendedName>
        <fullName evidence="4">Tryptophan-associated transmembrane protein (Trp_oprn_chp)</fullName>
    </recommendedName>
</protein>
<feature type="transmembrane region" description="Helical" evidence="1">
    <location>
        <begin position="53"/>
        <end position="73"/>
    </location>
</feature>
<feature type="transmembrane region" description="Helical" evidence="1">
    <location>
        <begin position="132"/>
        <end position="155"/>
    </location>
</feature>
<dbReference type="AlphaFoldDB" id="A0A060JFQ2"/>
<dbReference type="InterPro" id="IPR019051">
    <property type="entry name" value="Trp_biosyn_TM_oprn/chp"/>
</dbReference>
<sequence>MRRSIPLSRGRSLGLISIFLISGFVVAGQDWFLVSMTPNEAEVNLKSFDGYTAYSWVSPLLLVCLAALGTSAISAGAARFISLLVGSISSFALTALAGMGVLNLDLSGVADEIATATGIAATHGISALDVTIAPMAAAAIAFFAVLGIVFLAASLSQRNWVANSSTAVKKPGKKAVDSISLWDEQR</sequence>
<evidence type="ECO:0000313" key="2">
    <source>
        <dbReference type="EMBL" id="AIC47560.1"/>
    </source>
</evidence>
<proteinExistence type="predicted"/>
<evidence type="ECO:0000256" key="1">
    <source>
        <dbReference type="SAM" id="Phobius"/>
    </source>
</evidence>
<dbReference type="Pfam" id="PF09534">
    <property type="entry name" value="Trp_oprn_chp"/>
    <property type="match status" value="1"/>
</dbReference>
<dbReference type="Proteomes" id="UP000067708">
    <property type="component" value="Chromosome"/>
</dbReference>
<dbReference type="RefSeq" id="WP_038502442.1">
    <property type="nucleotide sequence ID" value="NZ_CP007490.1"/>
</dbReference>
<dbReference type="KEGG" id="rla:Rhola_00007560"/>
<organism evidence="2 3">
    <name type="scientific">Rhodoluna lacicola</name>
    <dbReference type="NCBI Taxonomy" id="529884"/>
    <lineage>
        <taxon>Bacteria</taxon>
        <taxon>Bacillati</taxon>
        <taxon>Actinomycetota</taxon>
        <taxon>Actinomycetes</taxon>
        <taxon>Micrococcales</taxon>
        <taxon>Microbacteriaceae</taxon>
        <taxon>Luna cluster</taxon>
        <taxon>Luna-1 subcluster</taxon>
        <taxon>Rhodoluna</taxon>
    </lineage>
</organism>
<dbReference type="HOGENOM" id="CLU_1453358_0_0_11"/>
<name>A0A060JFQ2_9MICO</name>
<keyword evidence="1" id="KW-0812">Transmembrane</keyword>
<evidence type="ECO:0008006" key="4">
    <source>
        <dbReference type="Google" id="ProtNLM"/>
    </source>
</evidence>
<reference evidence="2 3" key="1">
    <citation type="journal article" date="2014" name="Int. J. Syst. Evol. Microbiol.">
        <title>Rhodoluna lacicola gen. nov., sp. nov., a planktonic freshwater bacterium with stream-lined genome.</title>
        <authorList>
            <person name="Hahn M."/>
            <person name="Schmidt J."/>
            <person name="Taipale S.J."/>
            <person name="Doolittle W.F."/>
            <person name="Koll U."/>
        </authorList>
    </citation>
    <scope>NUCLEOTIDE SEQUENCE [LARGE SCALE GENOMIC DNA]</scope>
    <source>
        <strain evidence="2 3">MWH-Ta8</strain>
    </source>
</reference>
<keyword evidence="1" id="KW-1133">Transmembrane helix</keyword>
<keyword evidence="1" id="KW-0472">Membrane</keyword>
<accession>A0A060JFQ2</accession>
<keyword evidence="3" id="KW-1185">Reference proteome</keyword>
<dbReference type="STRING" id="529884.Rhola_00007560"/>
<feature type="transmembrane region" description="Helical" evidence="1">
    <location>
        <begin position="80"/>
        <end position="102"/>
    </location>
</feature>
<gene>
    <name evidence="2" type="ORF">Rhola_00007560</name>
</gene>